<organism evidence="6 7">
    <name type="scientific">Neolewinella litorea</name>
    <dbReference type="NCBI Taxonomy" id="2562452"/>
    <lineage>
        <taxon>Bacteria</taxon>
        <taxon>Pseudomonadati</taxon>
        <taxon>Bacteroidota</taxon>
        <taxon>Saprospiria</taxon>
        <taxon>Saprospirales</taxon>
        <taxon>Lewinellaceae</taxon>
        <taxon>Neolewinella</taxon>
    </lineage>
</organism>
<comment type="caution">
    <text evidence="6">The sequence shown here is derived from an EMBL/GenBank/DDBJ whole genome shotgun (WGS) entry which is preliminary data.</text>
</comment>
<dbReference type="InterPro" id="IPR002933">
    <property type="entry name" value="Peptidase_M20"/>
</dbReference>
<evidence type="ECO:0000256" key="2">
    <source>
        <dbReference type="ARBA" id="ARBA00022723"/>
    </source>
</evidence>
<dbReference type="Pfam" id="PF07687">
    <property type="entry name" value="M20_dimer"/>
    <property type="match status" value="1"/>
</dbReference>
<feature type="domain" description="Peptidase M20 dimerisation" evidence="5">
    <location>
        <begin position="238"/>
        <end position="391"/>
    </location>
</feature>
<dbReference type="EMBL" id="SRSF01000009">
    <property type="protein sequence ID" value="THH36394.1"/>
    <property type="molecule type" value="Genomic_DNA"/>
</dbReference>
<gene>
    <name evidence="6" type="ORF">E4021_15015</name>
</gene>
<dbReference type="GO" id="GO:0046872">
    <property type="term" value="F:metal ion binding"/>
    <property type="evidence" value="ECO:0007669"/>
    <property type="project" value="UniProtKB-KW"/>
</dbReference>
<dbReference type="GO" id="GO:0008233">
    <property type="term" value="F:peptidase activity"/>
    <property type="evidence" value="ECO:0007669"/>
    <property type="project" value="UniProtKB-KW"/>
</dbReference>
<evidence type="ECO:0000313" key="6">
    <source>
        <dbReference type="EMBL" id="THH36394.1"/>
    </source>
</evidence>
<dbReference type="SUPFAM" id="SSF53187">
    <property type="entry name" value="Zn-dependent exopeptidases"/>
    <property type="match status" value="1"/>
</dbReference>
<keyword evidence="7" id="KW-1185">Reference proteome</keyword>
<dbReference type="InterPro" id="IPR051458">
    <property type="entry name" value="Cyt/Met_Dipeptidase"/>
</dbReference>
<evidence type="ECO:0000259" key="5">
    <source>
        <dbReference type="Pfam" id="PF07687"/>
    </source>
</evidence>
<evidence type="ECO:0000256" key="1">
    <source>
        <dbReference type="ARBA" id="ARBA00022670"/>
    </source>
</evidence>
<dbReference type="GO" id="GO:0006508">
    <property type="term" value="P:proteolysis"/>
    <property type="evidence" value="ECO:0007669"/>
    <property type="project" value="UniProtKB-KW"/>
</dbReference>
<proteinExistence type="predicted"/>
<keyword evidence="2" id="KW-0479">Metal-binding</keyword>
<keyword evidence="4" id="KW-0732">Signal</keyword>
<evidence type="ECO:0000256" key="3">
    <source>
        <dbReference type="ARBA" id="ARBA00022801"/>
    </source>
</evidence>
<evidence type="ECO:0000256" key="4">
    <source>
        <dbReference type="SAM" id="SignalP"/>
    </source>
</evidence>
<dbReference type="PANTHER" id="PTHR43270:SF8">
    <property type="entry name" value="DI- AND TRIPEPTIDASE DUG2-RELATED"/>
    <property type="match status" value="1"/>
</dbReference>
<dbReference type="Proteomes" id="UP000308528">
    <property type="component" value="Unassembled WGS sequence"/>
</dbReference>
<dbReference type="OrthoDB" id="9761532at2"/>
<dbReference type="AlphaFoldDB" id="A0A4S4NAM2"/>
<keyword evidence="3 6" id="KW-0378">Hydrolase</keyword>
<dbReference type="InterPro" id="IPR011650">
    <property type="entry name" value="Peptidase_M20_dimer"/>
</dbReference>
<feature type="signal peptide" evidence="4">
    <location>
        <begin position="1"/>
        <end position="24"/>
    </location>
</feature>
<sequence>MPVKPLHILLFLSFALTVPGAARCQSLTTDSIAALTDQALPAAVDELVDFLAIPNDGNYPEQVEANLAWCRKRFDELDFTVTRLETAGQPLLFAEKKVGSGLPIVLFYLQIDGQPVDTAAWDQPNPYQAVWKRKEADGSYTTVQGPEGDFDPELRLFARSASDSKGPATAFITALDVLQQRGIEPAYNVKVIMDFQEELGSDDLPAAVAAHRDLFVADYLVIMDGTRHVSNEPTLTFGARGIATVTLRIFGPAYPLHSGQYGNFAPNPVFQAARLLAAMKDEGGRVLIPGFYNGVYLSASDKAEMNKVPETREEIRKMVGIAQNESLGETYQEALQYPSLNVRGLRAGWTGKEVRTLIPDEVIVEIDMRLVPETPGERQVDLLRQFIAERGYHFVDSLPTEEERLTHSRLISFTSSLGSVPFRTNLDTPIDHWLTDAVQRGLGREPVRMRTTGGSQPMGPFVNLLGLPAVSLRIPNPDNSIHAPNENLRLGNFREGIQECLAVLTEPIFID</sequence>
<feature type="chain" id="PRO_5020314128" evidence="4">
    <location>
        <begin position="25"/>
        <end position="511"/>
    </location>
</feature>
<reference evidence="6 7" key="1">
    <citation type="submission" date="2019-04" db="EMBL/GenBank/DDBJ databases">
        <title>Lewinella litorea sp. nov., isolated from a marine sand.</title>
        <authorList>
            <person name="Yoon J.-H."/>
        </authorList>
    </citation>
    <scope>NUCLEOTIDE SEQUENCE [LARGE SCALE GENOMIC DNA]</scope>
    <source>
        <strain evidence="6 7">HSMS-39</strain>
    </source>
</reference>
<protein>
    <submittedName>
        <fullName evidence="6">M20/M25/M40 family metallo-hydrolase</fullName>
    </submittedName>
</protein>
<dbReference type="PANTHER" id="PTHR43270">
    <property type="entry name" value="BETA-ALA-HIS DIPEPTIDASE"/>
    <property type="match status" value="1"/>
</dbReference>
<name>A0A4S4NAM2_9BACT</name>
<evidence type="ECO:0000313" key="7">
    <source>
        <dbReference type="Proteomes" id="UP000308528"/>
    </source>
</evidence>
<dbReference type="Gene3D" id="3.30.70.360">
    <property type="match status" value="1"/>
</dbReference>
<keyword evidence="1" id="KW-0645">Protease</keyword>
<dbReference type="Gene3D" id="3.40.630.10">
    <property type="entry name" value="Zn peptidases"/>
    <property type="match status" value="1"/>
</dbReference>
<accession>A0A4S4NAM2</accession>
<dbReference type="Pfam" id="PF01546">
    <property type="entry name" value="Peptidase_M20"/>
    <property type="match status" value="1"/>
</dbReference>